<reference evidence="2" key="1">
    <citation type="submission" date="2021-01" db="EMBL/GenBank/DDBJ databases">
        <authorList>
            <person name="Corre E."/>
            <person name="Pelletier E."/>
            <person name="Niang G."/>
            <person name="Scheremetjew M."/>
            <person name="Finn R."/>
            <person name="Kale V."/>
            <person name="Holt S."/>
            <person name="Cochrane G."/>
            <person name="Meng A."/>
            <person name="Brown T."/>
            <person name="Cohen L."/>
        </authorList>
    </citation>
    <scope>NUCLEOTIDE SEQUENCE</scope>
    <source>
        <strain evidence="2">CCMP2222</strain>
    </source>
</reference>
<name>A0A7S2DTC0_9DINO</name>
<evidence type="ECO:0000256" key="1">
    <source>
        <dbReference type="SAM" id="SignalP"/>
    </source>
</evidence>
<feature type="chain" id="PRO_5031436143" evidence="1">
    <location>
        <begin position="19"/>
        <end position="307"/>
    </location>
</feature>
<gene>
    <name evidence="2" type="ORF">AAND1436_LOCUS28776</name>
</gene>
<organism evidence="2">
    <name type="scientific">Alexandrium andersonii</name>
    <dbReference type="NCBI Taxonomy" id="327968"/>
    <lineage>
        <taxon>Eukaryota</taxon>
        <taxon>Sar</taxon>
        <taxon>Alveolata</taxon>
        <taxon>Dinophyceae</taxon>
        <taxon>Gonyaulacales</taxon>
        <taxon>Pyrocystaceae</taxon>
        <taxon>Alexandrium</taxon>
    </lineage>
</organism>
<protein>
    <submittedName>
        <fullName evidence="2">Uncharacterized protein</fullName>
    </submittedName>
</protein>
<dbReference type="AlphaFoldDB" id="A0A7S2DTC0"/>
<proteinExistence type="predicted"/>
<keyword evidence="1" id="KW-0732">Signal</keyword>
<accession>A0A7S2DTC0</accession>
<feature type="signal peptide" evidence="1">
    <location>
        <begin position="1"/>
        <end position="18"/>
    </location>
</feature>
<sequence>MAPARVALSWALLSVGDALRMARPNLTLSPTLEENLKGAQDFQRASQDFWKLVNDDWKEEFVQPAKDSFAPTAQKVGRFMKHVTDLRKKAKSFKSEFKNSAGSGVIDALKERAKSKLNASTGMEAVGTFLQEAKRRISEANATEAMSNPAMQNASAAILKLKEQVSKLKGRSLVDILQIDTTDPAWQLASKGVDVSKKVVHWVNDTANSGDVPQRILDLLKAIPEDRGKQIKDFVLPFIVSNAAIKDLPMTKTERGLINFGILAGVMSPDKLTPEIAQASFDRSTQAIKKLKEGTLSTEPLYGLVEG</sequence>
<dbReference type="EMBL" id="HBGQ01059597">
    <property type="protein sequence ID" value="CAD9463588.1"/>
    <property type="molecule type" value="Transcribed_RNA"/>
</dbReference>
<evidence type="ECO:0000313" key="2">
    <source>
        <dbReference type="EMBL" id="CAD9463588.1"/>
    </source>
</evidence>